<evidence type="ECO:0000313" key="2">
    <source>
        <dbReference type="WBParaSite" id="RSKR_0000781500.1"/>
    </source>
</evidence>
<accession>A0AC35U5Q5</accession>
<sequence length="2168" mass="243641">MGAIKPTIILIISQIVLLTFISGEILESNFLESNEPIKLNSPVALAAPNDNVQPRNGGPPLSKNKMKNAIDKAYKRMKENENADEVHYKSQFIGKEYENYPLNSYAALMKPKPEAVALSRSAKLEMETIKLVVEDDEDVIADSAVNTLTSTEKVSSESVAQALPPTDVNATLVAGEKIISTCFPKPLPCDATYPYRFSHGWCNNLKNPGYATSFAPMLHLVPVAYENGIDIPRQLSVTGKKLPIPRRVSNAISEDDSTANNKYSHMVMQFGQFLDHDITHVATETGPNGTNIDCSICDADTTVNRNCIPIEIPNNDPHFPAFKENGQKRCLPFARSLLADTSKGYRNQVGQLTPYVDGSVVYGSTPCETDGLRLFKGGLLRFSDLGEVNHEALPTRDDDSSCRSRPQYSCFKAGDFRNTHIPGITVLHNVMLREHNRIARTFSAINTNWSDEKLFQETRKVIGAMMQHIVYSDYLPILVGQANMDKYKLTVQPTGYFKGYDATCEAAISHPFATAAFRFGHSLVRPNYKRLDSFFRNYSSDIEVKDNFDNAEPQYNLKAGGMDSILAGLLGANAMDFDRFVTNHLRNLLFAQKGQPLSGFDLIAINIQRARDHGVAGYNKFRVYCGFKKLTKWEDLNADMDQLTIQRMRSVYDSVEDIDLFPGLMSEKPIPGALLSPTAACIISEQFGRIKKCDRFWYENDQANTKFTEAQLNEIRKTDFSRIFCDNSKILTKVQRNVFLMSDSQTNPHVPCNDLPRVDLSKWSEKDKKPYEDFVIQITEKEGTMLYEFENSKVIGKEVFKGIVSAHKYLELDLEKVKTGTVKAKPVILDDGYGHHGHSHSGAHGHSHESNKENNQPLDDKAVVKDNHSHSDGETHSGHGHSHGGNSDGHSHEETAHNHGTRTVEAPMAETLSMPSMNNEIPNANLGSIAQENIVFQKMPETPTPVQNVPEVANTAPIETNIISEKIDPINIDISEAERLFIEQNELLAKKTLEEKKSDEQINAEYELKLKSAPLVQDNLIETNDIKVVVQDITAAPSIPNELEIIITTPAPIQKDFIPIEEKVESQVIMETSEIITPVEIEKVQVPIMIDNTLKVDDVIPAHQIETSTPPVQSEVNIPVQQNEVTPHPIEVTPQPIEVVKTPQPDVVVQTPQPIEVHIPLQPIDITITAQPIGNAIPKQTIENAVPVQPNENVISPHPIEVVVPPQPLYATIAPQTENVKEEKIEAPSFSGFGNLNTLEKQIPNAPTTVSTPLENDQRRIPTKRLPRLNTFDLLQDHKVASSVDEVTTPTPSIEIPVISETVPLNELDEGYCLKHECPKNVQQNETIEENHFLQAYLGYYIKQSLTSLKNILPSPLSFINETNLFLIMITIIAFTFHFTNKFLFSDTGCTERFQRQYLHDALTKIKEQGKELEKFKGIQDGVNEQNEKMANFNILEREYQKVVAQLQNVEAANLKYCSDIREKENVLNECMSENNILKNNNKEMVGKASINEAKIESMESELTKLKKIKENLEKTQTIIQESLKNTEKKLSELNVQFKISQKERNDYEKLVDSLKSSLQSITEEHDKLNREFSTLSEMFETINQNGGIKSEGAESGGSGGWSDVEEAEIDIVSATSSLNTVVRTSRKSPESKVGSVIEIARIKTEAAKLENDVKVIREQLEKEIAAKNNLQTTITSIENQLLETKAELSLKNNERSDNHSNIATLINTVNVRDGKITTLESACEKLREELSILTNKYHEVSIEKNKTENKLDEIEKEKKDLKEKLEKLKTIQFQEMNKLQKNIKTIEGLKNLEIDDLKSKLYTAEAINAANKVKKLPKPLKLTLYSPVNNYDMQKGKRIMENELLGPESLIIEGNTIYTGTHDGRVLKIVDRRIVDEIKFIDSTPSKDLYETEPLCGRPLGLRRLNSKVILVADAYLGLYKVDFSRNVLKNGFELIVSADKLTPQNCAKFLNDLDVIGDYVYVSDSSTKWERRRFFHVFMEAESSGRLLQINLKTKEVIELNHRFFFPNGVQAISDTELLVAETGMARIWKVYVAGEKKGTKEIFIENLPGLPDNIRLSKYSGNILVGLAGIRDSERRNMYDDLGEQPHIRKIILSILPDRWVTKIPYIFKGKGTIVVEINLSGKIAKAYHDLNSETFNDISHVADDERNLYLGSPHNNYIGVVSKE</sequence>
<reference evidence="2" key="1">
    <citation type="submission" date="2016-11" db="UniProtKB">
        <authorList>
            <consortium name="WormBaseParasite"/>
        </authorList>
    </citation>
    <scope>IDENTIFICATION</scope>
    <source>
        <strain evidence="2">KR3021</strain>
    </source>
</reference>
<dbReference type="WBParaSite" id="RSKR_0000781500.1">
    <property type="protein sequence ID" value="RSKR_0000781500.1"/>
    <property type="gene ID" value="RSKR_0000781500"/>
</dbReference>
<evidence type="ECO:0000313" key="1">
    <source>
        <dbReference type="Proteomes" id="UP000095286"/>
    </source>
</evidence>
<proteinExistence type="predicted"/>
<organism evidence="1 2">
    <name type="scientific">Rhabditophanes sp. KR3021</name>
    <dbReference type="NCBI Taxonomy" id="114890"/>
    <lineage>
        <taxon>Eukaryota</taxon>
        <taxon>Metazoa</taxon>
        <taxon>Ecdysozoa</taxon>
        <taxon>Nematoda</taxon>
        <taxon>Chromadorea</taxon>
        <taxon>Rhabditida</taxon>
        <taxon>Tylenchina</taxon>
        <taxon>Panagrolaimomorpha</taxon>
        <taxon>Strongyloidoidea</taxon>
        <taxon>Alloionematidae</taxon>
        <taxon>Rhabditophanes</taxon>
    </lineage>
</organism>
<dbReference type="Proteomes" id="UP000095286">
    <property type="component" value="Unplaced"/>
</dbReference>
<protein>
    <submittedName>
        <fullName evidence="2">Str_synth domain-containing protein</fullName>
    </submittedName>
</protein>
<name>A0AC35U5Q5_9BILA</name>